<dbReference type="EMBL" id="CAJVQC010055729">
    <property type="protein sequence ID" value="CAG8795687.1"/>
    <property type="molecule type" value="Genomic_DNA"/>
</dbReference>
<evidence type="ECO:0000313" key="1">
    <source>
        <dbReference type="EMBL" id="CAG8795687.1"/>
    </source>
</evidence>
<protein>
    <submittedName>
        <fullName evidence="1">1105_t:CDS:1</fullName>
    </submittedName>
</protein>
<feature type="non-terminal residue" evidence="1">
    <location>
        <position position="1"/>
    </location>
</feature>
<dbReference type="Proteomes" id="UP000789920">
    <property type="component" value="Unassembled WGS sequence"/>
</dbReference>
<evidence type="ECO:0000313" key="2">
    <source>
        <dbReference type="Proteomes" id="UP000789920"/>
    </source>
</evidence>
<keyword evidence="2" id="KW-1185">Reference proteome</keyword>
<reference evidence="1" key="1">
    <citation type="submission" date="2021-06" db="EMBL/GenBank/DDBJ databases">
        <authorList>
            <person name="Kallberg Y."/>
            <person name="Tangrot J."/>
            <person name="Rosling A."/>
        </authorList>
    </citation>
    <scope>NUCLEOTIDE SEQUENCE</scope>
    <source>
        <strain evidence="1">MA461A</strain>
    </source>
</reference>
<sequence>NPNLKDEKIAAEFDCDRSTISKILKQKKWSEIQEISPTSNVLKTASSKFFQVERALEM</sequence>
<comment type="caution">
    <text evidence="1">The sequence shown here is derived from an EMBL/GenBank/DDBJ whole genome shotgun (WGS) entry which is preliminary data.</text>
</comment>
<accession>A0ACA9RKI1</accession>
<gene>
    <name evidence="1" type="ORF">RPERSI_LOCUS20011</name>
</gene>
<organism evidence="1 2">
    <name type="scientific">Racocetra persica</name>
    <dbReference type="NCBI Taxonomy" id="160502"/>
    <lineage>
        <taxon>Eukaryota</taxon>
        <taxon>Fungi</taxon>
        <taxon>Fungi incertae sedis</taxon>
        <taxon>Mucoromycota</taxon>
        <taxon>Glomeromycotina</taxon>
        <taxon>Glomeromycetes</taxon>
        <taxon>Diversisporales</taxon>
        <taxon>Gigasporaceae</taxon>
        <taxon>Racocetra</taxon>
    </lineage>
</organism>
<proteinExistence type="predicted"/>
<name>A0ACA9RKI1_9GLOM</name>